<gene>
    <name evidence="2" type="ORF">DAX98_007170</name>
</gene>
<accession>A0A8F6NAJ0</accession>
<evidence type="ECO:0000313" key="2">
    <source>
        <dbReference type="EMBL" id="QXR41690.1"/>
    </source>
</evidence>
<organism evidence="2">
    <name type="scientific">Salmonella enterica I</name>
    <dbReference type="NCBI Taxonomy" id="59201"/>
    <lineage>
        <taxon>Bacteria</taxon>
        <taxon>Pseudomonadati</taxon>
        <taxon>Pseudomonadota</taxon>
        <taxon>Gammaproteobacteria</taxon>
        <taxon>Enterobacterales</taxon>
        <taxon>Enterobacteriaceae</taxon>
        <taxon>Salmonella</taxon>
    </lineage>
</organism>
<dbReference type="EMBL" id="CP077691">
    <property type="protein sequence ID" value="QXR41690.1"/>
    <property type="molecule type" value="Genomic_DNA"/>
</dbReference>
<dbReference type="PRINTS" id="PR01994">
    <property type="entry name" value="ANTIREPRESSR"/>
</dbReference>
<reference evidence="2" key="1">
    <citation type="submission" date="2018-04" db="EMBL/GenBank/DDBJ databases">
        <authorList>
            <person name="Bell R."/>
        </authorList>
    </citation>
    <scope>NUCLEOTIDE SEQUENCE</scope>
    <source>
        <strain evidence="2">CFSAN058620</strain>
    </source>
</reference>
<proteinExistence type="predicted"/>
<dbReference type="Pfam" id="PF10547">
    <property type="entry name" value="P22_AR_N"/>
    <property type="match status" value="1"/>
</dbReference>
<dbReference type="InterPro" id="IPR018875">
    <property type="entry name" value="Antirepressor_Ant_N"/>
</dbReference>
<protein>
    <submittedName>
        <fullName evidence="2">Phage antirepressor N-terminal domain-containing protein</fullName>
    </submittedName>
</protein>
<feature type="domain" description="Antirepressor protein ant N-terminal" evidence="1">
    <location>
        <begin position="14"/>
        <end position="125"/>
    </location>
</feature>
<reference evidence="2" key="2">
    <citation type="submission" date="2021-05" db="EMBL/GenBank/DDBJ databases">
        <title>Whole genome sequencing of cultured pathogen.</title>
        <authorList>
            <person name="Hoffmann M."/>
            <person name="Balkey M."/>
            <person name="Luo Y."/>
        </authorList>
    </citation>
    <scope>NUCLEOTIDE SEQUENCE</scope>
    <source>
        <strain evidence="2">CFSAN058620</strain>
    </source>
</reference>
<name>A0A8F6NAJ0_SALET</name>
<dbReference type="RefSeq" id="WP_079953174.1">
    <property type="nucleotide sequence ID" value="NZ_CP077691.1"/>
</dbReference>
<evidence type="ECO:0000259" key="1">
    <source>
        <dbReference type="Pfam" id="PF10547"/>
    </source>
</evidence>
<sequence length="317" mass="35779">MNTLALKQNHCTISVPFHGTDLFVVNHNGEPYTPMRPIVEGMGLAWQTQHRKLAERFKTCITEMVMQLPGDTQRRSVVCMALRKLAGWLHTISPNKVRPEIRDRVIQYQDECDDVLYEYWTKGQVVNPRKAVKTQPGKITADQQFAIKEMVMSRGQALPKDKQAKAIITMWSALKSHFGVSYKNIDAGQFNEAVSIVARIPLEGELITARESLLVEEKLSAEVVAAIRGVVKNNTKRYEVALKPGYHELIHSPEGVAGLTEHSLLMNLLRQMDKDGHDVEGAFAELTTLFCYVKGVRRCIGDITTSTQYILKQVNEF</sequence>
<dbReference type="AlphaFoldDB" id="A0A8F6NAJ0"/>